<dbReference type="PANTHER" id="PTHR46124:SF3">
    <property type="entry name" value="HYDROLASE"/>
    <property type="match status" value="1"/>
</dbReference>
<dbReference type="Gene3D" id="3.20.20.140">
    <property type="entry name" value="Metal-dependent hydrolases"/>
    <property type="match status" value="1"/>
</dbReference>
<dbReference type="GO" id="GO:0016788">
    <property type="term" value="F:hydrolase activity, acting on ester bonds"/>
    <property type="evidence" value="ECO:0007669"/>
    <property type="project" value="InterPro"/>
</dbReference>
<dbReference type="InterPro" id="IPR001130">
    <property type="entry name" value="TatD-like"/>
</dbReference>
<dbReference type="FunFam" id="3.20.20.140:FF:000005">
    <property type="entry name" value="TatD family hydrolase"/>
    <property type="match status" value="1"/>
</dbReference>
<dbReference type="OrthoDB" id="9810005at2"/>
<dbReference type="SUPFAM" id="SSF51556">
    <property type="entry name" value="Metallo-dependent hydrolases"/>
    <property type="match status" value="1"/>
</dbReference>
<name>A0A432W824_9GAMM</name>
<evidence type="ECO:0000256" key="3">
    <source>
        <dbReference type="ARBA" id="ARBA00022801"/>
    </source>
</evidence>
<dbReference type="CDD" id="cd01310">
    <property type="entry name" value="TatD_DNAse"/>
    <property type="match status" value="1"/>
</dbReference>
<dbReference type="InterPro" id="IPR032466">
    <property type="entry name" value="Metal_Hydrolase"/>
</dbReference>
<dbReference type="GO" id="GO:0005829">
    <property type="term" value="C:cytosol"/>
    <property type="evidence" value="ECO:0007669"/>
    <property type="project" value="TreeGrafter"/>
</dbReference>
<dbReference type="PIRSF" id="PIRSF005902">
    <property type="entry name" value="DNase_TatD"/>
    <property type="match status" value="1"/>
</dbReference>
<dbReference type="PROSITE" id="PS01090">
    <property type="entry name" value="TATD_2"/>
    <property type="match status" value="1"/>
</dbReference>
<keyword evidence="3" id="KW-0378">Hydrolase</keyword>
<dbReference type="Proteomes" id="UP000288293">
    <property type="component" value="Unassembled WGS sequence"/>
</dbReference>
<feature type="binding site" evidence="4">
    <location>
        <position position="128"/>
    </location>
    <ligand>
        <name>a divalent metal cation</name>
        <dbReference type="ChEBI" id="CHEBI:60240"/>
        <label>2</label>
    </ligand>
</feature>
<feature type="binding site" evidence="4">
    <location>
        <position position="151"/>
    </location>
    <ligand>
        <name>a divalent metal cation</name>
        <dbReference type="ChEBI" id="CHEBI:60240"/>
        <label>2</label>
    </ligand>
</feature>
<feature type="binding site" evidence="4">
    <location>
        <position position="201"/>
    </location>
    <ligand>
        <name>a divalent metal cation</name>
        <dbReference type="ChEBI" id="CHEBI:60240"/>
        <label>1</label>
    </ligand>
</feature>
<organism evidence="5 6">
    <name type="scientific">Aliidiomarina minuta</name>
    <dbReference type="NCBI Taxonomy" id="880057"/>
    <lineage>
        <taxon>Bacteria</taxon>
        <taxon>Pseudomonadati</taxon>
        <taxon>Pseudomonadota</taxon>
        <taxon>Gammaproteobacteria</taxon>
        <taxon>Alteromonadales</taxon>
        <taxon>Idiomarinaceae</taxon>
        <taxon>Aliidiomarina</taxon>
    </lineage>
</organism>
<feature type="binding site" evidence="4">
    <location>
        <position position="10"/>
    </location>
    <ligand>
        <name>a divalent metal cation</name>
        <dbReference type="ChEBI" id="CHEBI:60240"/>
        <label>1</label>
    </ligand>
</feature>
<accession>A0A432W824</accession>
<evidence type="ECO:0000256" key="1">
    <source>
        <dbReference type="ARBA" id="ARBA00009275"/>
    </source>
</evidence>
<dbReference type="RefSeq" id="WP_126803050.1">
    <property type="nucleotide sequence ID" value="NZ_PIPL01000001.1"/>
</dbReference>
<protein>
    <submittedName>
        <fullName evidence="5">TatD family deoxyribonuclease</fullName>
    </submittedName>
</protein>
<feature type="binding site" evidence="4">
    <location>
        <position position="94"/>
    </location>
    <ligand>
        <name>a divalent metal cation</name>
        <dbReference type="ChEBI" id="CHEBI:60240"/>
        <label>1</label>
    </ligand>
</feature>
<keyword evidence="2 4" id="KW-0479">Metal-binding</keyword>
<dbReference type="PANTHER" id="PTHR46124">
    <property type="entry name" value="D-AMINOACYL-TRNA DEACYLASE"/>
    <property type="match status" value="1"/>
</dbReference>
<evidence type="ECO:0000256" key="2">
    <source>
        <dbReference type="ARBA" id="ARBA00022723"/>
    </source>
</evidence>
<reference evidence="5 6" key="1">
    <citation type="journal article" date="2011" name="Front. Microbiol.">
        <title>Genomic signatures of strain selection and enhancement in Bacillus atrophaeus var. globigii, a historical biowarfare simulant.</title>
        <authorList>
            <person name="Gibbons H.S."/>
            <person name="Broomall S.M."/>
            <person name="McNew L.A."/>
            <person name="Daligault H."/>
            <person name="Chapman C."/>
            <person name="Bruce D."/>
            <person name="Karavis M."/>
            <person name="Krepps M."/>
            <person name="McGregor P.A."/>
            <person name="Hong C."/>
            <person name="Park K.H."/>
            <person name="Akmal A."/>
            <person name="Feldman A."/>
            <person name="Lin J.S."/>
            <person name="Chang W.E."/>
            <person name="Higgs B.W."/>
            <person name="Demirev P."/>
            <person name="Lindquist J."/>
            <person name="Liem A."/>
            <person name="Fochler E."/>
            <person name="Read T.D."/>
            <person name="Tapia R."/>
            <person name="Johnson S."/>
            <person name="Bishop-Lilly K.A."/>
            <person name="Detter C."/>
            <person name="Han C."/>
            <person name="Sozhamannan S."/>
            <person name="Rosenzweig C.N."/>
            <person name="Skowronski E.W."/>
        </authorList>
    </citation>
    <scope>NUCLEOTIDE SEQUENCE [LARGE SCALE GENOMIC DNA]</scope>
    <source>
        <strain evidence="5 6">MLST1</strain>
    </source>
</reference>
<proteinExistence type="inferred from homology"/>
<comment type="caution">
    <text evidence="5">The sequence shown here is derived from an EMBL/GenBank/DDBJ whole genome shotgun (WGS) entry which is preliminary data.</text>
</comment>
<dbReference type="Pfam" id="PF01026">
    <property type="entry name" value="TatD_DNase"/>
    <property type="match status" value="1"/>
</dbReference>
<evidence type="ECO:0000256" key="4">
    <source>
        <dbReference type="PIRSR" id="PIRSR005902-1"/>
    </source>
</evidence>
<evidence type="ECO:0000313" key="6">
    <source>
        <dbReference type="Proteomes" id="UP000288293"/>
    </source>
</evidence>
<keyword evidence="6" id="KW-1185">Reference proteome</keyword>
<dbReference type="AlphaFoldDB" id="A0A432W824"/>
<sequence>MAALIDSHCHLDFAAFDEDRAEMLMRAHQVGVTHFVVPGVTQKQWPRLRELQKRYQNWHIAFGLHPYFIEQHEENHLEMLSQQLHEGGAVAVGEIGLDATCPDISKQKELLKAQLKLAAEFELPVILHHRKTLDEMLKMVKQAGIEHGVVHAFSGSQQQAEHWIEQGFKLGVGGVITYDRANKTRTTISKVPLQSLLLETDSPDMPMCGKQGERNEPAYITRALDALYELREEPRDQVRAALWQNTLQLFKIG</sequence>
<dbReference type="GO" id="GO:0046872">
    <property type="term" value="F:metal ion binding"/>
    <property type="evidence" value="ECO:0007669"/>
    <property type="project" value="UniProtKB-KW"/>
</dbReference>
<gene>
    <name evidence="5" type="ORF">CWE09_05830</name>
</gene>
<dbReference type="EMBL" id="PIPL01000001">
    <property type="protein sequence ID" value="RUO26234.1"/>
    <property type="molecule type" value="Genomic_DNA"/>
</dbReference>
<dbReference type="InterPro" id="IPR018228">
    <property type="entry name" value="DNase_TatD-rel_CS"/>
</dbReference>
<evidence type="ECO:0000313" key="5">
    <source>
        <dbReference type="EMBL" id="RUO26234.1"/>
    </source>
</evidence>
<feature type="binding site" evidence="4">
    <location>
        <position position="8"/>
    </location>
    <ligand>
        <name>a divalent metal cation</name>
        <dbReference type="ChEBI" id="CHEBI:60240"/>
        <label>1</label>
    </ligand>
</feature>
<dbReference type="PROSITE" id="PS01137">
    <property type="entry name" value="TATD_1"/>
    <property type="match status" value="1"/>
</dbReference>
<comment type="similarity">
    <text evidence="1">Belongs to the metallo-dependent hydrolases superfamily. TatD-type hydrolase family.</text>
</comment>
<dbReference type="PROSITE" id="PS01091">
    <property type="entry name" value="TATD_3"/>
    <property type="match status" value="1"/>
</dbReference>